<feature type="binding site" evidence="6">
    <location>
        <begin position="298"/>
        <end position="301"/>
    </location>
    <ligand>
        <name>ATP</name>
        <dbReference type="ChEBI" id="CHEBI:30616"/>
    </ligand>
</feature>
<dbReference type="InterPro" id="IPR056546">
    <property type="entry name" value="MreB_MamK-like"/>
</dbReference>
<organism evidence="7 8">
    <name type="scientific">Hydrogenispora ethanolica</name>
    <dbReference type="NCBI Taxonomy" id="1082276"/>
    <lineage>
        <taxon>Bacteria</taxon>
        <taxon>Bacillati</taxon>
        <taxon>Bacillota</taxon>
        <taxon>Hydrogenispora</taxon>
    </lineage>
</organism>
<dbReference type="Pfam" id="PF06723">
    <property type="entry name" value="MreB_Mbl"/>
    <property type="match status" value="1"/>
</dbReference>
<comment type="similarity">
    <text evidence="5 6">Belongs to the FtsA/MreB family.</text>
</comment>
<dbReference type="PANTHER" id="PTHR42749">
    <property type="entry name" value="CELL SHAPE-DETERMINING PROTEIN MREB"/>
    <property type="match status" value="1"/>
</dbReference>
<keyword evidence="2 6" id="KW-0547">Nucleotide-binding</keyword>
<name>A0A4R1RZM5_HYDET</name>
<evidence type="ECO:0000256" key="6">
    <source>
        <dbReference type="HAMAP-Rule" id="MF_02207"/>
    </source>
</evidence>
<feature type="binding site" evidence="6">
    <location>
        <begin position="26"/>
        <end position="28"/>
    </location>
    <ligand>
        <name>ATP</name>
        <dbReference type="ChEBI" id="CHEBI:30616"/>
    </ligand>
</feature>
<evidence type="ECO:0000256" key="5">
    <source>
        <dbReference type="ARBA" id="ARBA00023458"/>
    </source>
</evidence>
<keyword evidence="8" id="KW-1185">Reference proteome</keyword>
<feature type="binding site" evidence="6">
    <location>
        <begin position="170"/>
        <end position="172"/>
    </location>
    <ligand>
        <name>ATP</name>
        <dbReference type="ChEBI" id="CHEBI:30616"/>
    </ligand>
</feature>
<dbReference type="PANTHER" id="PTHR42749:SF1">
    <property type="entry name" value="CELL SHAPE-DETERMINING PROTEIN MREB"/>
    <property type="match status" value="1"/>
</dbReference>
<comment type="function">
    <text evidence="6">Forms membrane-associated dynamic filaments that are essential for cell shape determination. Acts by regulating cell wall synthesis and cell elongation, and thus cell shape. A feedback loop between cell geometry and MreB localization may maintain elongated cell shape by targeting cell wall growth to regions of negative cell wall curvature.</text>
</comment>
<comment type="subunit">
    <text evidence="6">Forms polymers.</text>
</comment>
<proteinExistence type="inferred from homology"/>
<dbReference type="GO" id="GO:0005737">
    <property type="term" value="C:cytoplasm"/>
    <property type="evidence" value="ECO:0007669"/>
    <property type="project" value="UniProtKB-SubCell"/>
</dbReference>
<reference evidence="7 8" key="1">
    <citation type="submission" date="2019-03" db="EMBL/GenBank/DDBJ databases">
        <title>Genomic Encyclopedia of Type Strains, Phase IV (KMG-IV): sequencing the most valuable type-strain genomes for metagenomic binning, comparative biology and taxonomic classification.</title>
        <authorList>
            <person name="Goeker M."/>
        </authorList>
    </citation>
    <scope>NUCLEOTIDE SEQUENCE [LARGE SCALE GENOMIC DNA]</scope>
    <source>
        <strain evidence="7 8">LX-B</strain>
    </source>
</reference>
<dbReference type="InterPro" id="IPR004753">
    <property type="entry name" value="MreB"/>
</dbReference>
<gene>
    <name evidence="6" type="primary">mreB</name>
    <name evidence="7" type="ORF">EDC14_100623</name>
</gene>
<evidence type="ECO:0000256" key="4">
    <source>
        <dbReference type="ARBA" id="ARBA00022960"/>
    </source>
</evidence>
<dbReference type="EMBL" id="SLUN01000006">
    <property type="protein sequence ID" value="TCL72315.1"/>
    <property type="molecule type" value="Genomic_DNA"/>
</dbReference>
<protein>
    <recommendedName>
        <fullName evidence="6">Cell shape-determining protein MreB</fullName>
    </recommendedName>
</protein>
<accession>A0A4R1RZM5</accession>
<dbReference type="AlphaFoldDB" id="A0A4R1RZM5"/>
<sequence length="353" mass="37994">MESWANMPVKFITRHFSKDLGIDLGTANSLVYERNKGIIIREPSVVAIAKSTKEVLAVGTEARQMIGRTPGDIVAIRPLREGVIADFDITREMIRNLIRKACRGRIFIKPRVVISIPSGTTEVERRAVIEATLHAGAREVFLIEEPVAAAIGAGLPVHEATGNMIIDIGGGTTDIAVISLGGIVTGQAVRTGGDTMDDAIAKFIRKSYNLMIGERTAEDIKIYLGSAFPLDQEIEYEVRGRDHITGLPKVIVINSEEVRLALKEPLAAIINAVRQTIERTPPELVADIMFKDIVLTGGGALLKGLDRLLAAELGMNVKIADDPLSSVAVGTGKTLEHVNLLSRVLVAAKKASS</sequence>
<evidence type="ECO:0000313" key="8">
    <source>
        <dbReference type="Proteomes" id="UP000295008"/>
    </source>
</evidence>
<evidence type="ECO:0000256" key="3">
    <source>
        <dbReference type="ARBA" id="ARBA00022840"/>
    </source>
</evidence>
<dbReference type="SMART" id="SM00268">
    <property type="entry name" value="ACTIN"/>
    <property type="match status" value="1"/>
</dbReference>
<dbReference type="GO" id="GO:0005524">
    <property type="term" value="F:ATP binding"/>
    <property type="evidence" value="ECO:0007669"/>
    <property type="project" value="UniProtKB-KW"/>
</dbReference>
<dbReference type="InterPro" id="IPR043129">
    <property type="entry name" value="ATPase_NBD"/>
</dbReference>
<dbReference type="Proteomes" id="UP000295008">
    <property type="component" value="Unassembled WGS sequence"/>
</dbReference>
<evidence type="ECO:0000313" key="7">
    <source>
        <dbReference type="EMBL" id="TCL72315.1"/>
    </source>
</evidence>
<dbReference type="HAMAP" id="MF_02207">
    <property type="entry name" value="MreB"/>
    <property type="match status" value="1"/>
</dbReference>
<feature type="binding site" evidence="6">
    <location>
        <begin position="218"/>
        <end position="221"/>
    </location>
    <ligand>
        <name>ATP</name>
        <dbReference type="ChEBI" id="CHEBI:30616"/>
    </ligand>
</feature>
<dbReference type="CDD" id="cd10225">
    <property type="entry name" value="ASKHA_NBD_MreB-like"/>
    <property type="match status" value="1"/>
</dbReference>
<dbReference type="InterPro" id="IPR004000">
    <property type="entry name" value="Actin"/>
</dbReference>
<dbReference type="SUPFAM" id="SSF53067">
    <property type="entry name" value="Actin-like ATPase domain"/>
    <property type="match status" value="2"/>
</dbReference>
<dbReference type="NCBIfam" id="NF010539">
    <property type="entry name" value="PRK13927.1"/>
    <property type="match status" value="1"/>
</dbReference>
<keyword evidence="3 6" id="KW-0067">ATP-binding</keyword>
<dbReference type="NCBIfam" id="TIGR00904">
    <property type="entry name" value="mreB"/>
    <property type="match status" value="1"/>
</dbReference>
<keyword evidence="1 6" id="KW-0963">Cytoplasm</keyword>
<keyword evidence="4 6" id="KW-0133">Cell shape</keyword>
<comment type="caution">
    <text evidence="7">The sequence shown here is derived from an EMBL/GenBank/DDBJ whole genome shotgun (WGS) entry which is preliminary data.</text>
</comment>
<dbReference type="Gene3D" id="3.30.420.40">
    <property type="match status" value="3"/>
</dbReference>
<comment type="subcellular location">
    <subcellularLocation>
        <location evidence="6">Cytoplasm</location>
    </subcellularLocation>
    <text evidence="6">Membrane-associated.</text>
</comment>
<evidence type="ECO:0000256" key="1">
    <source>
        <dbReference type="ARBA" id="ARBA00022490"/>
    </source>
</evidence>
<evidence type="ECO:0000256" key="2">
    <source>
        <dbReference type="ARBA" id="ARBA00022741"/>
    </source>
</evidence>
<dbReference type="GO" id="GO:0000902">
    <property type="term" value="P:cell morphogenesis"/>
    <property type="evidence" value="ECO:0007669"/>
    <property type="project" value="InterPro"/>
</dbReference>
<dbReference type="GO" id="GO:0008360">
    <property type="term" value="P:regulation of cell shape"/>
    <property type="evidence" value="ECO:0007669"/>
    <property type="project" value="UniProtKB-UniRule"/>
</dbReference>
<dbReference type="PRINTS" id="PR01652">
    <property type="entry name" value="SHAPEPROTEIN"/>
</dbReference>